<reference evidence="2" key="1">
    <citation type="submission" date="2016-10" db="EMBL/GenBank/DDBJ databases">
        <authorList>
            <person name="Varghese N."/>
            <person name="Submissions S."/>
        </authorList>
    </citation>
    <scope>NUCLEOTIDE SEQUENCE [LARGE SCALE GENOMIC DNA]</scope>
    <source>
        <strain evidence="2">DSM 22361</strain>
    </source>
</reference>
<dbReference type="RefSeq" id="WP_103907319.1">
    <property type="nucleotide sequence ID" value="NZ_CP049246.1"/>
</dbReference>
<keyword evidence="2" id="KW-1185">Reference proteome</keyword>
<sequence length="95" mass="10835">MGKIIRPTWPLGLRFIDSKRREFEVVTVTMGNPGCLGYEVEMHNGWMVKSQFGDHPQTAAGFVDVSNRKRIINESVENLDRFLKTGHLKIIGFTN</sequence>
<dbReference type="Proteomes" id="UP000236731">
    <property type="component" value="Unassembled WGS sequence"/>
</dbReference>
<dbReference type="OrthoDB" id="711758at2"/>
<protein>
    <submittedName>
        <fullName evidence="1">Uncharacterized protein</fullName>
    </submittedName>
</protein>
<dbReference type="AlphaFoldDB" id="A0A1H6BPE3"/>
<name>A0A1H6BPE3_9SPHI</name>
<accession>A0A1H6BPE3</accession>
<dbReference type="EMBL" id="FNUT01000011">
    <property type="protein sequence ID" value="SEG62563.1"/>
    <property type="molecule type" value="Genomic_DNA"/>
</dbReference>
<evidence type="ECO:0000313" key="1">
    <source>
        <dbReference type="EMBL" id="SEG62563.1"/>
    </source>
</evidence>
<organism evidence="1 2">
    <name type="scientific">Sphingobacterium lactis</name>
    <dbReference type="NCBI Taxonomy" id="797291"/>
    <lineage>
        <taxon>Bacteria</taxon>
        <taxon>Pseudomonadati</taxon>
        <taxon>Bacteroidota</taxon>
        <taxon>Sphingobacteriia</taxon>
        <taxon>Sphingobacteriales</taxon>
        <taxon>Sphingobacteriaceae</taxon>
        <taxon>Sphingobacterium</taxon>
    </lineage>
</organism>
<gene>
    <name evidence="1" type="ORF">SAMN05421877_11140</name>
</gene>
<proteinExistence type="predicted"/>
<evidence type="ECO:0000313" key="2">
    <source>
        <dbReference type="Proteomes" id="UP000236731"/>
    </source>
</evidence>